<reference evidence="9" key="3">
    <citation type="submission" date="2025-09" db="UniProtKB">
        <authorList>
            <consortium name="Ensembl"/>
        </authorList>
    </citation>
    <scope>IDENTIFICATION</scope>
</reference>
<feature type="region of interest" description="Disordered" evidence="5">
    <location>
        <begin position="220"/>
        <end position="380"/>
    </location>
</feature>
<evidence type="ECO:0000256" key="2">
    <source>
        <dbReference type="ARBA" id="ARBA00022553"/>
    </source>
</evidence>
<feature type="region of interest" description="Disordered" evidence="5">
    <location>
        <begin position="911"/>
        <end position="943"/>
    </location>
</feature>
<sequence length="943" mass="106070">MASVWKRLQRVGKHASKFQFVASYQELMVECTKKWQPDKLVVVWTRRSRRKSSKSHSWQPGIKNPYRGVVVWPVPENVEITVTLFKDPHAEEFEDKEWTFVIENESPSGRRKALATSSINMKQYASPMPTQTDVKLKFKPLSKKVVSATLQFSLSCIFLREGKATDEDMQSLASLMSMKQADIGNLDDFEEDNEEDEENRVNQEEKAAKITELINKLNFLEDDEQDTPNMSTNPFEDPGDPADLNPFGDPDEEGERLKDEELSYDRDPSNPFNEADPELPQYGNPFGEPDEETEAPPIRAEEPAPKPVKKNIRPVDMSKYLYGPTTTGDDEELDESNPFYEPRTSSPAVPPGPPVDSKTKRRAPAPPVTTTASFPPTPKIAPEKEVAGFAAVRQELVSSSPKPSPIPSPVLGGKPNASQSLLAWCREVTRNYRGVKITNFTTSWRNGLAFLCAHVYLFCASLLEGKRTHATTSRHQAYDGFASLGISRLLEPSDMVLLAIPDKLTVMTYLYQIRAHFSGEELNVVQIEANSSRSTYKVGDFETDTESSIDQDKFYAELNDLHRGAESQPSAEAPQGEGAQPCSGGEEGPCIAIVGLGAPPLPLAGSIPTGVSLLMHDCGVCVCVCGVCGCCQEKDEERRRQLRERARQLIAEARSGVRMAEMPLYGDTTAGDKLKARVRPPAGTCCAFTHVHTLSQSLCVSVLSFTQVCFFSLLPFFLKNNVDELRAERLRRAAERLRSPVVFNKEAAVRKTQLKSFSQYVETRPGEPPSSCFSAGKAFKDTSQYVVGELAALESEQKQIDTRASRVEKRLRYLMDTGNNKEEEESMMQEWFTLVNKKNALIRRQNQLSLLEKEHDLERRFELLNRELRAMLAIEDWQKTEAQKRREQLLLDELVILVNKRDALVRDLDAQEKQAEEEDEHLERTLEQNKGKMAKKEEKCALQ</sequence>
<comment type="subcellular location">
    <subcellularLocation>
        <location evidence="1">Endosome</location>
    </subcellularLocation>
</comment>
<evidence type="ECO:0000259" key="6">
    <source>
        <dbReference type="PROSITE" id="PS50021"/>
    </source>
</evidence>
<evidence type="ECO:0000256" key="5">
    <source>
        <dbReference type="SAM" id="MobiDB-lite"/>
    </source>
</evidence>
<dbReference type="InterPro" id="IPR019448">
    <property type="entry name" value="NT-C2"/>
</dbReference>
<dbReference type="Pfam" id="PF12130">
    <property type="entry name" value="bMERB_dom"/>
    <property type="match status" value="1"/>
</dbReference>
<dbReference type="FunFam" id="1.10.418.10:FF:000023">
    <property type="entry name" value="EH domain-binding protein 1 isoform X1"/>
    <property type="match status" value="1"/>
</dbReference>
<dbReference type="Pfam" id="PF10358">
    <property type="entry name" value="NT-C2"/>
    <property type="match status" value="1"/>
</dbReference>
<dbReference type="InterPro" id="IPR001715">
    <property type="entry name" value="CH_dom"/>
</dbReference>
<dbReference type="PROSITE" id="PS51840">
    <property type="entry name" value="C2_NT"/>
    <property type="match status" value="1"/>
</dbReference>
<organism evidence="9 10">
    <name type="scientific">Scleropages formosus</name>
    <name type="common">Asian bonytongue</name>
    <name type="synonym">Osteoglossum formosum</name>
    <dbReference type="NCBI Taxonomy" id="113540"/>
    <lineage>
        <taxon>Eukaryota</taxon>
        <taxon>Metazoa</taxon>
        <taxon>Chordata</taxon>
        <taxon>Craniata</taxon>
        <taxon>Vertebrata</taxon>
        <taxon>Euteleostomi</taxon>
        <taxon>Actinopterygii</taxon>
        <taxon>Neopterygii</taxon>
        <taxon>Teleostei</taxon>
        <taxon>Osteoglossocephala</taxon>
        <taxon>Osteoglossomorpha</taxon>
        <taxon>Osteoglossiformes</taxon>
        <taxon>Osteoglossidae</taxon>
        <taxon>Scleropages</taxon>
    </lineage>
</organism>
<keyword evidence="4" id="KW-0175">Coiled coil</keyword>
<evidence type="ECO:0000256" key="4">
    <source>
        <dbReference type="ARBA" id="ARBA00023054"/>
    </source>
</evidence>
<keyword evidence="10" id="KW-1185">Reference proteome</keyword>
<feature type="region of interest" description="Disordered" evidence="5">
    <location>
        <begin position="564"/>
        <end position="584"/>
    </location>
</feature>
<reference evidence="9 10" key="1">
    <citation type="submission" date="2019-04" db="EMBL/GenBank/DDBJ databases">
        <authorList>
            <consortium name="Wellcome Sanger Institute Data Sharing"/>
        </authorList>
    </citation>
    <scope>NUCLEOTIDE SEQUENCE [LARGE SCALE GENOMIC DNA]</scope>
</reference>
<feature type="domain" description="BMERB" evidence="8">
    <location>
        <begin position="773"/>
        <end position="924"/>
    </location>
</feature>
<dbReference type="InterPro" id="IPR036872">
    <property type="entry name" value="CH_dom_sf"/>
</dbReference>
<dbReference type="Proteomes" id="UP000694397">
    <property type="component" value="Chromosome 4"/>
</dbReference>
<dbReference type="InterPro" id="IPR050540">
    <property type="entry name" value="F-actin_Monoox_Mical"/>
</dbReference>
<dbReference type="AlphaFoldDB" id="A0A8D0CKP7"/>
<protein>
    <submittedName>
        <fullName evidence="9">EH domain binding protein 1</fullName>
    </submittedName>
</protein>
<keyword evidence="2" id="KW-0597">Phosphoprotein</keyword>
<evidence type="ECO:0000313" key="10">
    <source>
        <dbReference type="Proteomes" id="UP000694397"/>
    </source>
</evidence>
<accession>A0A8D0CKP7</accession>
<evidence type="ECO:0000259" key="8">
    <source>
        <dbReference type="PROSITE" id="PS51848"/>
    </source>
</evidence>
<reference evidence="9" key="2">
    <citation type="submission" date="2025-08" db="UniProtKB">
        <authorList>
            <consortium name="Ensembl"/>
        </authorList>
    </citation>
    <scope>IDENTIFICATION</scope>
</reference>
<feature type="domain" description="Calponin-homology (CH)" evidence="6">
    <location>
        <begin position="415"/>
        <end position="518"/>
    </location>
</feature>
<evidence type="ECO:0000313" key="9">
    <source>
        <dbReference type="Ensembl" id="ENSSFOP00015076929.1"/>
    </source>
</evidence>
<evidence type="ECO:0000256" key="3">
    <source>
        <dbReference type="ARBA" id="ARBA00022753"/>
    </source>
</evidence>
<feature type="compositionally biased region" description="Basic and acidic residues" evidence="5">
    <location>
        <begin position="921"/>
        <end position="943"/>
    </location>
</feature>
<dbReference type="PROSITE" id="PS51848">
    <property type="entry name" value="BMERB"/>
    <property type="match status" value="1"/>
</dbReference>
<dbReference type="PROSITE" id="PS50021">
    <property type="entry name" value="CH"/>
    <property type="match status" value="1"/>
</dbReference>
<dbReference type="SMART" id="SM01203">
    <property type="entry name" value="DUF3585"/>
    <property type="match status" value="1"/>
</dbReference>
<proteinExistence type="predicted"/>
<evidence type="ECO:0000259" key="7">
    <source>
        <dbReference type="PROSITE" id="PS51840"/>
    </source>
</evidence>
<dbReference type="GeneTree" id="ENSGT00940000157597"/>
<feature type="compositionally biased region" description="Basic and acidic residues" evidence="5">
    <location>
        <begin position="255"/>
        <end position="268"/>
    </location>
</feature>
<dbReference type="Gene3D" id="1.10.418.10">
    <property type="entry name" value="Calponin-like domain"/>
    <property type="match status" value="1"/>
</dbReference>
<gene>
    <name evidence="9" type="primary">EHBP1</name>
    <name evidence="9" type="synonym">ehbp1</name>
</gene>
<dbReference type="PANTHER" id="PTHR23167:SF43">
    <property type="entry name" value="EH DOMAIN-BINDING PROTEIN 1"/>
    <property type="match status" value="1"/>
</dbReference>
<keyword evidence="3" id="KW-0967">Endosome</keyword>
<dbReference type="Pfam" id="PF00307">
    <property type="entry name" value="CH"/>
    <property type="match status" value="1"/>
</dbReference>
<dbReference type="GO" id="GO:0005768">
    <property type="term" value="C:endosome"/>
    <property type="evidence" value="ECO:0007669"/>
    <property type="project" value="UniProtKB-SubCell"/>
</dbReference>
<feature type="domain" description="C2 NT-type" evidence="7">
    <location>
        <begin position="8"/>
        <end position="158"/>
    </location>
</feature>
<name>A0A8D0CKP7_SCLFO</name>
<dbReference type="PANTHER" id="PTHR23167">
    <property type="entry name" value="CALPONIN HOMOLOGY DOMAIN-CONTAINING PROTEIN DDB_G0272472-RELATED"/>
    <property type="match status" value="1"/>
</dbReference>
<dbReference type="Ensembl" id="ENSSFOT00015077101.1">
    <property type="protein sequence ID" value="ENSSFOP00015076929.1"/>
    <property type="gene ID" value="ENSSFOG00015011508.2"/>
</dbReference>
<dbReference type="InterPro" id="IPR022735">
    <property type="entry name" value="bMERB_dom"/>
</dbReference>
<dbReference type="SUPFAM" id="SSF47576">
    <property type="entry name" value="Calponin-homology domain, CH-domain"/>
    <property type="match status" value="1"/>
</dbReference>
<evidence type="ECO:0000256" key="1">
    <source>
        <dbReference type="ARBA" id="ARBA00004177"/>
    </source>
</evidence>